<gene>
    <name evidence="2" type="ORF">HNR67_004065</name>
</gene>
<keyword evidence="1" id="KW-1133">Transmembrane helix</keyword>
<keyword evidence="3" id="KW-1185">Reference proteome</keyword>
<sequence length="79" mass="8719">MSQQEQVRPDQSTVSSRLVITLLYTAVQVWALVLVVNRFPAEGLLQLALAVALAGTVLSVLNAWEEVLLSSRRGSRQDR</sequence>
<dbReference type="EMBL" id="JACHMH010000001">
    <property type="protein sequence ID" value="MBB4677947.1"/>
    <property type="molecule type" value="Genomic_DNA"/>
</dbReference>
<keyword evidence="1" id="KW-0472">Membrane</keyword>
<reference evidence="2 3" key="1">
    <citation type="submission" date="2020-08" db="EMBL/GenBank/DDBJ databases">
        <title>Sequencing the genomes of 1000 actinobacteria strains.</title>
        <authorList>
            <person name="Klenk H.-P."/>
        </authorList>
    </citation>
    <scope>NUCLEOTIDE SEQUENCE [LARGE SCALE GENOMIC DNA]</scope>
    <source>
        <strain evidence="2 3">DSM 44230</strain>
    </source>
</reference>
<dbReference type="Proteomes" id="UP000533598">
    <property type="component" value="Unassembled WGS sequence"/>
</dbReference>
<evidence type="ECO:0000313" key="2">
    <source>
        <dbReference type="EMBL" id="MBB4677947.1"/>
    </source>
</evidence>
<comment type="caution">
    <text evidence="2">The sequence shown here is derived from an EMBL/GenBank/DDBJ whole genome shotgun (WGS) entry which is preliminary data.</text>
</comment>
<dbReference type="AlphaFoldDB" id="A0A7W7FU69"/>
<organism evidence="2 3">
    <name type="scientific">Crossiella cryophila</name>
    <dbReference type="NCBI Taxonomy" id="43355"/>
    <lineage>
        <taxon>Bacteria</taxon>
        <taxon>Bacillati</taxon>
        <taxon>Actinomycetota</taxon>
        <taxon>Actinomycetes</taxon>
        <taxon>Pseudonocardiales</taxon>
        <taxon>Pseudonocardiaceae</taxon>
        <taxon>Crossiella</taxon>
    </lineage>
</organism>
<feature type="transmembrane region" description="Helical" evidence="1">
    <location>
        <begin position="18"/>
        <end position="37"/>
    </location>
</feature>
<keyword evidence="1" id="KW-0812">Transmembrane</keyword>
<evidence type="ECO:0000313" key="3">
    <source>
        <dbReference type="Proteomes" id="UP000533598"/>
    </source>
</evidence>
<dbReference type="RefSeq" id="WP_185003829.1">
    <property type="nucleotide sequence ID" value="NZ_BAAAUI010000080.1"/>
</dbReference>
<feature type="transmembrane region" description="Helical" evidence="1">
    <location>
        <begin position="43"/>
        <end position="64"/>
    </location>
</feature>
<accession>A0A7W7FU69</accession>
<proteinExistence type="predicted"/>
<evidence type="ECO:0000256" key="1">
    <source>
        <dbReference type="SAM" id="Phobius"/>
    </source>
</evidence>
<protein>
    <submittedName>
        <fullName evidence="2">Uncharacterized protein</fullName>
    </submittedName>
</protein>
<name>A0A7W7FU69_9PSEU</name>